<dbReference type="PANTHER" id="PTHR46641:SF25">
    <property type="entry name" value="CNMAMIDE RECEPTOR-RELATED"/>
    <property type="match status" value="1"/>
</dbReference>
<feature type="transmembrane region" description="Helical" evidence="6">
    <location>
        <begin position="66"/>
        <end position="93"/>
    </location>
</feature>
<comment type="subcellular location">
    <subcellularLocation>
        <location evidence="1">Membrane</location>
    </subcellularLocation>
</comment>
<dbReference type="CDD" id="cd00637">
    <property type="entry name" value="7tm_classA_rhodopsin-like"/>
    <property type="match status" value="1"/>
</dbReference>
<dbReference type="PROSITE" id="PS50262">
    <property type="entry name" value="G_PROTEIN_RECEP_F1_2"/>
    <property type="match status" value="1"/>
</dbReference>
<feature type="transmembrane region" description="Helical" evidence="6">
    <location>
        <begin position="239"/>
        <end position="268"/>
    </location>
</feature>
<evidence type="ECO:0000256" key="4">
    <source>
        <dbReference type="ARBA" id="ARBA00023136"/>
    </source>
</evidence>
<keyword evidence="2 6" id="KW-0812">Transmembrane</keyword>
<evidence type="ECO:0000256" key="5">
    <source>
        <dbReference type="SAM" id="MobiDB-lite"/>
    </source>
</evidence>
<protein>
    <recommendedName>
        <fullName evidence="7">G-protein coupled receptors family 1 profile domain-containing protein</fullName>
    </recommendedName>
</protein>
<organism evidence="8 9">
    <name type="scientific">Rotaria sordida</name>
    <dbReference type="NCBI Taxonomy" id="392033"/>
    <lineage>
        <taxon>Eukaryota</taxon>
        <taxon>Metazoa</taxon>
        <taxon>Spiralia</taxon>
        <taxon>Gnathifera</taxon>
        <taxon>Rotifera</taxon>
        <taxon>Eurotatoria</taxon>
        <taxon>Bdelloidea</taxon>
        <taxon>Philodinida</taxon>
        <taxon>Philodinidae</taxon>
        <taxon>Rotaria</taxon>
    </lineage>
</organism>
<sequence length="479" mass="55031">MWNTTPNGCNDSLTVSSNAREPYRTITLTLLRFYPILFMFVGTAGNLLSVYVVLRSKLRRHSTFIYLAFLSIIDLAVLYTFCVNFILHAWFNIDLQQVSLIACKIYSFSIYFFPQTSAWILTAVSIDRVFALTRGVRKTRNTCQTYVVLICIFLILFLLNIQFLFYDNTYILSLQKQQINDFDLFNNSQELIVLSSSSSSSSSSSLSSIFRIVDTDMDINVVQCSSEYSDEYQKFYRDVWVYIDAIVNVYLPFALMFLCSTVIFLSVLRTMGDAHNSNKRLVARNLSTMLLSINAMFVILTAPIVFYLMFEKRTLASNTNLCDRKFKAKYKMIKLFFIILMNANHTGNILVYCLTGTEFRTQLFHVLHTYGCRQNSSLIQGHYLANRTGTFNECRRLSAMVLNKDSIHNQSQTSRTSSRKQHHKNTPPSIQQKTKMKKISGNIVDDQPNPICSQAREEAKYILSTNKLNNKQLSITASI</sequence>
<proteinExistence type="predicted"/>
<feature type="domain" description="G-protein coupled receptors family 1 profile" evidence="7">
    <location>
        <begin position="45"/>
        <end position="352"/>
    </location>
</feature>
<comment type="caution">
    <text evidence="8">The sequence shown here is derived from an EMBL/GenBank/DDBJ whole genome shotgun (WGS) entry which is preliminary data.</text>
</comment>
<dbReference type="InterPro" id="IPR000276">
    <property type="entry name" value="GPCR_Rhodpsn"/>
</dbReference>
<reference evidence="8" key="1">
    <citation type="submission" date="2021-02" db="EMBL/GenBank/DDBJ databases">
        <authorList>
            <person name="Nowell W R."/>
        </authorList>
    </citation>
    <scope>NUCLEOTIDE SEQUENCE</scope>
</reference>
<feature type="transmembrane region" description="Helical" evidence="6">
    <location>
        <begin position="33"/>
        <end position="54"/>
    </location>
</feature>
<keyword evidence="4 6" id="KW-0472">Membrane</keyword>
<keyword evidence="9" id="KW-1185">Reference proteome</keyword>
<dbReference type="EMBL" id="CAJNOL010000963">
    <property type="protein sequence ID" value="CAF1251399.1"/>
    <property type="molecule type" value="Genomic_DNA"/>
</dbReference>
<accession>A0A815A283</accession>
<evidence type="ECO:0000259" key="7">
    <source>
        <dbReference type="PROSITE" id="PS50262"/>
    </source>
</evidence>
<feature type="region of interest" description="Disordered" evidence="5">
    <location>
        <begin position="405"/>
        <end position="436"/>
    </location>
</feature>
<feature type="transmembrane region" description="Helical" evidence="6">
    <location>
        <begin position="105"/>
        <end position="126"/>
    </location>
</feature>
<gene>
    <name evidence="8" type="ORF">JXQ802_LOCUS26995</name>
</gene>
<evidence type="ECO:0000256" key="2">
    <source>
        <dbReference type="ARBA" id="ARBA00022692"/>
    </source>
</evidence>
<dbReference type="Pfam" id="PF00001">
    <property type="entry name" value="7tm_1"/>
    <property type="match status" value="1"/>
</dbReference>
<evidence type="ECO:0000256" key="3">
    <source>
        <dbReference type="ARBA" id="ARBA00022989"/>
    </source>
</evidence>
<dbReference type="PANTHER" id="PTHR46641">
    <property type="entry name" value="FMRFAMIDE RECEPTOR-RELATED"/>
    <property type="match status" value="1"/>
</dbReference>
<evidence type="ECO:0000256" key="6">
    <source>
        <dbReference type="SAM" id="Phobius"/>
    </source>
</evidence>
<dbReference type="PRINTS" id="PR00237">
    <property type="entry name" value="GPCRRHODOPSN"/>
</dbReference>
<dbReference type="AlphaFoldDB" id="A0A815A283"/>
<dbReference type="Proteomes" id="UP000663870">
    <property type="component" value="Unassembled WGS sequence"/>
</dbReference>
<dbReference type="Gene3D" id="1.20.1070.10">
    <property type="entry name" value="Rhodopsin 7-helix transmembrane proteins"/>
    <property type="match status" value="1"/>
</dbReference>
<feature type="transmembrane region" description="Helical" evidence="6">
    <location>
        <begin position="146"/>
        <end position="166"/>
    </location>
</feature>
<dbReference type="GO" id="GO:0004930">
    <property type="term" value="F:G protein-coupled receptor activity"/>
    <property type="evidence" value="ECO:0007669"/>
    <property type="project" value="InterPro"/>
</dbReference>
<feature type="transmembrane region" description="Helical" evidence="6">
    <location>
        <begin position="289"/>
        <end position="310"/>
    </location>
</feature>
<name>A0A815A283_9BILA</name>
<dbReference type="InterPro" id="IPR052954">
    <property type="entry name" value="GPCR-Ligand_Int"/>
</dbReference>
<evidence type="ECO:0000313" key="9">
    <source>
        <dbReference type="Proteomes" id="UP000663870"/>
    </source>
</evidence>
<evidence type="ECO:0000256" key="1">
    <source>
        <dbReference type="ARBA" id="ARBA00004370"/>
    </source>
</evidence>
<dbReference type="GO" id="GO:0016020">
    <property type="term" value="C:membrane"/>
    <property type="evidence" value="ECO:0007669"/>
    <property type="project" value="UniProtKB-SubCell"/>
</dbReference>
<evidence type="ECO:0000313" key="8">
    <source>
        <dbReference type="EMBL" id="CAF1251399.1"/>
    </source>
</evidence>
<keyword evidence="3 6" id="KW-1133">Transmembrane helix</keyword>
<dbReference type="InterPro" id="IPR017452">
    <property type="entry name" value="GPCR_Rhodpsn_7TM"/>
</dbReference>
<dbReference type="SUPFAM" id="SSF81321">
    <property type="entry name" value="Family A G protein-coupled receptor-like"/>
    <property type="match status" value="1"/>
</dbReference>